<name>A0A8S5MZF5_9CAUD</name>
<sequence>MAVTSDIMCFVRGELSSSLLFYAPRKTVGNRGYI</sequence>
<dbReference type="EMBL" id="BK015022">
    <property type="protein sequence ID" value="DAD87600.1"/>
    <property type="molecule type" value="Genomic_DNA"/>
</dbReference>
<evidence type="ECO:0000313" key="1">
    <source>
        <dbReference type="EMBL" id="DAD87600.1"/>
    </source>
</evidence>
<reference evidence="1" key="1">
    <citation type="journal article" date="2021" name="Proc. Natl. Acad. Sci. U.S.A.">
        <title>A Catalog of Tens of Thousands of Viruses from Human Metagenomes Reveals Hidden Associations with Chronic Diseases.</title>
        <authorList>
            <person name="Tisza M.J."/>
            <person name="Buck C.B."/>
        </authorList>
    </citation>
    <scope>NUCLEOTIDE SEQUENCE</scope>
    <source>
        <strain evidence="1">CtAUQ2</strain>
    </source>
</reference>
<accession>A0A8S5MZF5</accession>
<protein>
    <submittedName>
        <fullName evidence="1">Uncharacterized protein</fullName>
    </submittedName>
</protein>
<organism evidence="1">
    <name type="scientific">Siphoviridae sp. ctAUQ2</name>
    <dbReference type="NCBI Taxonomy" id="2826182"/>
    <lineage>
        <taxon>Viruses</taxon>
        <taxon>Duplodnaviria</taxon>
        <taxon>Heunggongvirae</taxon>
        <taxon>Uroviricota</taxon>
        <taxon>Caudoviricetes</taxon>
    </lineage>
</organism>
<proteinExistence type="predicted"/>